<dbReference type="PANTHER" id="PTHR43581:SF4">
    <property type="entry name" value="ATP_GTP PHOSPHATASE"/>
    <property type="match status" value="1"/>
</dbReference>
<dbReference type="AlphaFoldDB" id="A0A381JB93"/>
<dbReference type="InterPro" id="IPR051396">
    <property type="entry name" value="Bact_Antivir_Def_Nuclease"/>
</dbReference>
<dbReference type="OrthoDB" id="9810873at2"/>
<protein>
    <submittedName>
        <fullName evidence="3">ATP-dependent endonuclease</fullName>
    </submittedName>
</protein>
<evidence type="ECO:0000259" key="2">
    <source>
        <dbReference type="Pfam" id="PF20469"/>
    </source>
</evidence>
<sequence length="602" mass="70278">MSEIRINGIVIENYRSFGDNVIIKFPDEKYKKPVSIVGYNNAGKTNLINAVLYGITEKYVNKDTFTINDFHNRNIKNIPKITTRIHSSQETKENGKIANLTGWHKLNINLDGSEIESATIDSYKECCQEKNWQAFGAAKYYKIFYINFHEIKKEISTKKTSWGNLTSFLAKHIKSIMAKDKKMYDKKNSFEKDIKDSTESIIKDSMLNEFIKRIQKNYAVNLKDSKCEIEFGLPEYDDIFLEMMFKVGLNGDKDNLIPIDHFGDGYISMFVMSVIQAIAESNDEDKCLFLFEEPESFLHENHQEYFYKSVLCPLSEKGHQVIYTTHSDKMLDIFDTKGLIRIEFDEKKKQTVLKYNNCSDNFISEVEVEVEVEESKDEELVSRIRDYNNYIKIIEPNLNKIIFSRKVVLVEGPNDLMVYKEIIRKKVIEISGDKKLADTYLNFNNIVVIPHHGKVTAIVLIKLCKHLGLDYFVINDFDFQDNFIEKLDYKTESEYKESNFYKKEIEDIEAFNLKGEPLSEATKKAMVTTNWKLITEAGNERIHFNIPKLESVIGYESNDKDSTGIWDIISNESKFSEDIFPEKLYDFLEFDKITKKDTYERF</sequence>
<dbReference type="PANTHER" id="PTHR43581">
    <property type="entry name" value="ATP/GTP PHOSPHATASE"/>
    <property type="match status" value="1"/>
</dbReference>
<feature type="domain" description="OLD protein-like TOPRIM" evidence="2">
    <location>
        <begin position="402"/>
        <end position="478"/>
    </location>
</feature>
<dbReference type="Gene3D" id="3.40.50.300">
    <property type="entry name" value="P-loop containing nucleotide triphosphate hydrolases"/>
    <property type="match status" value="1"/>
</dbReference>
<accession>A0A381JB93</accession>
<keyword evidence="3" id="KW-0378">Hydrolase</keyword>
<dbReference type="Proteomes" id="UP000254664">
    <property type="component" value="Unassembled WGS sequence"/>
</dbReference>
<dbReference type="EMBL" id="UFWZ01000001">
    <property type="protein sequence ID" value="SUY47667.1"/>
    <property type="molecule type" value="Genomic_DNA"/>
</dbReference>
<organism evidence="3 4">
    <name type="scientific">Clostridium putrefaciens</name>
    <dbReference type="NCBI Taxonomy" id="99675"/>
    <lineage>
        <taxon>Bacteria</taxon>
        <taxon>Bacillati</taxon>
        <taxon>Bacillota</taxon>
        <taxon>Clostridia</taxon>
        <taxon>Eubacteriales</taxon>
        <taxon>Clostridiaceae</taxon>
        <taxon>Clostridium</taxon>
    </lineage>
</organism>
<keyword evidence="4" id="KW-1185">Reference proteome</keyword>
<dbReference type="Pfam" id="PF13175">
    <property type="entry name" value="AAA_15"/>
    <property type="match status" value="1"/>
</dbReference>
<dbReference type="InterPro" id="IPR027417">
    <property type="entry name" value="P-loop_NTPase"/>
</dbReference>
<dbReference type="InterPro" id="IPR034139">
    <property type="entry name" value="TOPRIM_OLD"/>
</dbReference>
<evidence type="ECO:0000259" key="1">
    <source>
        <dbReference type="Pfam" id="PF13175"/>
    </source>
</evidence>
<reference evidence="3 4" key="1">
    <citation type="submission" date="2018-06" db="EMBL/GenBank/DDBJ databases">
        <authorList>
            <consortium name="Pathogen Informatics"/>
            <person name="Doyle S."/>
        </authorList>
    </citation>
    <scope>NUCLEOTIDE SEQUENCE [LARGE SCALE GENOMIC DNA]</scope>
    <source>
        <strain evidence="3 4">NCTC9836</strain>
    </source>
</reference>
<name>A0A381JB93_9CLOT</name>
<dbReference type="InterPro" id="IPR041685">
    <property type="entry name" value="AAA_GajA/Old/RecF-like"/>
</dbReference>
<evidence type="ECO:0000313" key="3">
    <source>
        <dbReference type="EMBL" id="SUY47667.1"/>
    </source>
</evidence>
<proteinExistence type="predicted"/>
<keyword evidence="3" id="KW-0540">Nuclease</keyword>
<gene>
    <name evidence="3" type="ORF">NCTC9836_02005</name>
</gene>
<dbReference type="Pfam" id="PF20469">
    <property type="entry name" value="OLD-like_TOPRIM"/>
    <property type="match status" value="1"/>
</dbReference>
<evidence type="ECO:0000313" key="4">
    <source>
        <dbReference type="Proteomes" id="UP000254664"/>
    </source>
</evidence>
<dbReference type="RefSeq" id="WP_115641596.1">
    <property type="nucleotide sequence ID" value="NZ_UFWZ01000001.1"/>
</dbReference>
<keyword evidence="3" id="KW-0255">Endonuclease</keyword>
<dbReference type="GO" id="GO:0004519">
    <property type="term" value="F:endonuclease activity"/>
    <property type="evidence" value="ECO:0007669"/>
    <property type="project" value="UniProtKB-KW"/>
</dbReference>
<feature type="domain" description="Endonuclease GajA/Old nuclease/RecF-like AAA" evidence="1">
    <location>
        <begin position="6"/>
        <end position="330"/>
    </location>
</feature>
<dbReference type="SUPFAM" id="SSF52540">
    <property type="entry name" value="P-loop containing nucleoside triphosphate hydrolases"/>
    <property type="match status" value="1"/>
</dbReference>